<feature type="compositionally biased region" description="Polar residues" evidence="1">
    <location>
        <begin position="7"/>
        <end position="26"/>
    </location>
</feature>
<reference evidence="2 3" key="1">
    <citation type="submission" date="2016-07" db="EMBL/GenBank/DDBJ databases">
        <title>Pervasive Adenine N6-methylation of Active Genes in Fungi.</title>
        <authorList>
            <consortium name="DOE Joint Genome Institute"/>
            <person name="Mondo S.J."/>
            <person name="Dannebaum R.O."/>
            <person name="Kuo R.C."/>
            <person name="Labutti K."/>
            <person name="Haridas S."/>
            <person name="Kuo A."/>
            <person name="Salamov A."/>
            <person name="Ahrendt S.R."/>
            <person name="Lipzen A."/>
            <person name="Sullivan W."/>
            <person name="Andreopoulos W.B."/>
            <person name="Clum A."/>
            <person name="Lindquist E."/>
            <person name="Daum C."/>
            <person name="Ramamoorthy G.K."/>
            <person name="Gryganskyi A."/>
            <person name="Culley D."/>
            <person name="Magnuson J.K."/>
            <person name="James T.Y."/>
            <person name="O'Malley M.A."/>
            <person name="Stajich J.E."/>
            <person name="Spatafora J.W."/>
            <person name="Visel A."/>
            <person name="Grigoriev I.V."/>
        </authorList>
    </citation>
    <scope>NUCLEOTIDE SEQUENCE [LARGE SCALE GENOMIC DNA]</scope>
    <source>
        <strain evidence="2 3">CBS 115471</strain>
    </source>
</reference>
<sequence>MMLSASPFYNPNLYTPTRSSPLSERSANAVPRTFSFNMATKPQSEKKPIPQRAYKPNPVIQSRTGDAGRERRRELFFRKVQKGREEKKWEVRGDQIQRLDFISSQKRWEAEKSRQAPQLDSDCIDEEFFGETTRDAAESDAMQLQQEVTEADYILQQEEREMQALIALMEDEEQSAQDTSSQHYGSDDEDFDQLFVEYTTTAETQNQDQPPYGLYIQSGYADPDAMDMTDG</sequence>
<protein>
    <submittedName>
        <fullName evidence="2">Uncharacterized protein</fullName>
    </submittedName>
</protein>
<keyword evidence="3" id="KW-1185">Reference proteome</keyword>
<dbReference type="OrthoDB" id="5279705at2759"/>
<organism evidence="2 3">
    <name type="scientific">Clohesyomyces aquaticus</name>
    <dbReference type="NCBI Taxonomy" id="1231657"/>
    <lineage>
        <taxon>Eukaryota</taxon>
        <taxon>Fungi</taxon>
        <taxon>Dikarya</taxon>
        <taxon>Ascomycota</taxon>
        <taxon>Pezizomycotina</taxon>
        <taxon>Dothideomycetes</taxon>
        <taxon>Pleosporomycetidae</taxon>
        <taxon>Pleosporales</taxon>
        <taxon>Lindgomycetaceae</taxon>
        <taxon>Clohesyomyces</taxon>
    </lineage>
</organism>
<dbReference type="STRING" id="1231657.A0A1Y1ZFG0"/>
<accession>A0A1Y1ZFG0</accession>
<feature type="region of interest" description="Disordered" evidence="1">
    <location>
        <begin position="171"/>
        <end position="193"/>
    </location>
</feature>
<dbReference type="EMBL" id="MCFA01000093">
    <property type="protein sequence ID" value="ORY08956.1"/>
    <property type="molecule type" value="Genomic_DNA"/>
</dbReference>
<evidence type="ECO:0000313" key="2">
    <source>
        <dbReference type="EMBL" id="ORY08956.1"/>
    </source>
</evidence>
<gene>
    <name evidence="2" type="ORF">BCR34DRAFT_626032</name>
</gene>
<comment type="caution">
    <text evidence="2">The sequence shown here is derived from an EMBL/GenBank/DDBJ whole genome shotgun (WGS) entry which is preliminary data.</text>
</comment>
<name>A0A1Y1ZFG0_9PLEO</name>
<proteinExistence type="predicted"/>
<evidence type="ECO:0000313" key="3">
    <source>
        <dbReference type="Proteomes" id="UP000193144"/>
    </source>
</evidence>
<dbReference type="Proteomes" id="UP000193144">
    <property type="component" value="Unassembled WGS sequence"/>
</dbReference>
<dbReference type="AlphaFoldDB" id="A0A1Y1ZFG0"/>
<evidence type="ECO:0000256" key="1">
    <source>
        <dbReference type="SAM" id="MobiDB-lite"/>
    </source>
</evidence>
<feature type="region of interest" description="Disordered" evidence="1">
    <location>
        <begin position="1"/>
        <end position="71"/>
    </location>
</feature>